<organism evidence="1 2">
    <name type="scientific">Apibacter adventoris</name>
    <dbReference type="NCBI Taxonomy" id="1679466"/>
    <lineage>
        <taxon>Bacteria</taxon>
        <taxon>Pseudomonadati</taxon>
        <taxon>Bacteroidota</taxon>
        <taxon>Flavobacteriia</taxon>
        <taxon>Flavobacteriales</taxon>
        <taxon>Weeksellaceae</taxon>
        <taxon>Apibacter</taxon>
    </lineage>
</organism>
<name>A0A2S8AF84_9FLAO</name>
<dbReference type="InterPro" id="IPR036514">
    <property type="entry name" value="SGNH_hydro_sf"/>
</dbReference>
<proteinExistence type="predicted"/>
<dbReference type="OrthoDB" id="9764164at2"/>
<dbReference type="SUPFAM" id="SSF52266">
    <property type="entry name" value="SGNH hydrolase"/>
    <property type="match status" value="2"/>
</dbReference>
<dbReference type="GO" id="GO:0016788">
    <property type="term" value="F:hydrolase activity, acting on ester bonds"/>
    <property type="evidence" value="ECO:0007669"/>
    <property type="project" value="UniProtKB-ARBA"/>
</dbReference>
<dbReference type="EMBL" id="PSZM01000024">
    <property type="protein sequence ID" value="PQL94295.1"/>
    <property type="molecule type" value="Genomic_DNA"/>
</dbReference>
<dbReference type="Gene3D" id="3.40.50.1110">
    <property type="entry name" value="SGNH hydrolase"/>
    <property type="match status" value="2"/>
</dbReference>
<evidence type="ECO:0000313" key="2">
    <source>
        <dbReference type="Proteomes" id="UP000238042"/>
    </source>
</evidence>
<protein>
    <submittedName>
        <fullName evidence="1">G-D-S-L family lipolytic protein</fullName>
    </submittedName>
</protein>
<reference evidence="1 2" key="1">
    <citation type="submission" date="2018-02" db="EMBL/GenBank/DDBJ databases">
        <title>Genome sequences of Apibacter spp., gut symbionts of Asian honey bees.</title>
        <authorList>
            <person name="Kwong W.K."/>
            <person name="Steele M.I."/>
            <person name="Moran N.A."/>
        </authorList>
    </citation>
    <scope>NUCLEOTIDE SEQUENCE [LARGE SCALE GENOMIC DNA]</scope>
    <source>
        <strain evidence="2">wkB301</strain>
    </source>
</reference>
<dbReference type="Proteomes" id="UP000238042">
    <property type="component" value="Unassembled WGS sequence"/>
</dbReference>
<gene>
    <name evidence="1" type="ORF">C4S77_03655</name>
</gene>
<keyword evidence="2" id="KW-1185">Reference proteome</keyword>
<evidence type="ECO:0000313" key="1">
    <source>
        <dbReference type="EMBL" id="PQL94295.1"/>
    </source>
</evidence>
<dbReference type="RefSeq" id="WP_105246146.1">
    <property type="nucleotide sequence ID" value="NZ_PSZM01000024.1"/>
</dbReference>
<comment type="caution">
    <text evidence="1">The sequence shown here is derived from an EMBL/GenBank/DDBJ whole genome shotgun (WGS) entry which is preliminary data.</text>
</comment>
<sequence>MKKIIYPFLFSFLTIIFSCNNDFDGEGNVSDIEVNSGEANFSRYIALGGSLTSGFKDGALYIEGQKQSYPAIIAEQMKRVGGGMFKIPYMEDELGGIPFLGISNKLSLEIVNGGLSPTVAQGKGITTLTNIYSQGPYQNMGVPGAKSYHLISLGYGDPTNLPLGAANPYFIRFASSPNTSILEDAMKQDPTFFSLWIGYNDILGYAMSGGDGSNTLTSVSTFQTTYNTLLSKLVSKGAKGIVASIPNVTASPFFTTVPYNPLTPQNLTKTNPNQIKELNNAFESLNNVFDFLQHPERKIKYSSTQANPLLIKDKDLVDLKSQIKMVLISKGVSTNQAELMGTLYGQSRQATGEDFIALTALRSIAQINSKAISEGIPSSLAVNGVTYPLIDSWVLTAKEREKTNLATMQFNNIIKNLSDQYNLAFFDANALINDFNKNSGLNFNGVNYTSQFITGGAFSLDGIYFTSRGYAIIANGFIKAINKKYKSNLPYVDPNAYQGIKYP</sequence>
<dbReference type="PROSITE" id="PS51257">
    <property type="entry name" value="PROKAR_LIPOPROTEIN"/>
    <property type="match status" value="1"/>
</dbReference>
<accession>A0A2S8AF84</accession>
<dbReference type="AlphaFoldDB" id="A0A2S8AF84"/>